<feature type="domain" description="C2H2-type" evidence="18">
    <location>
        <begin position="354"/>
        <end position="382"/>
    </location>
</feature>
<dbReference type="GO" id="GO:0048813">
    <property type="term" value="P:dendrite morphogenesis"/>
    <property type="evidence" value="ECO:0007669"/>
    <property type="project" value="UniProtKB-ARBA"/>
</dbReference>
<feature type="domain" description="C2H2-type" evidence="18">
    <location>
        <begin position="326"/>
        <end position="353"/>
    </location>
</feature>
<dbReference type="Gene3D" id="3.30.160.60">
    <property type="entry name" value="Classic Zinc Finger"/>
    <property type="match status" value="2"/>
</dbReference>
<dbReference type="GO" id="GO:0003677">
    <property type="term" value="F:DNA binding"/>
    <property type="evidence" value="ECO:0007669"/>
    <property type="project" value="UniProtKB-KW"/>
</dbReference>
<keyword evidence="3" id="KW-0217">Developmental protein</keyword>
<keyword evidence="5" id="KW-0677">Repeat</keyword>
<keyword evidence="20" id="KW-1185">Reference proteome</keyword>
<evidence type="ECO:0000259" key="17">
    <source>
        <dbReference type="PROSITE" id="PS50097"/>
    </source>
</evidence>
<dbReference type="OrthoDB" id="45365at2759"/>
<evidence type="ECO:0000259" key="18">
    <source>
        <dbReference type="PROSITE" id="PS50157"/>
    </source>
</evidence>
<dbReference type="GO" id="GO:0016199">
    <property type="term" value="P:axon midline choice point recognition"/>
    <property type="evidence" value="ECO:0007669"/>
    <property type="project" value="UniProtKB-ARBA"/>
</dbReference>
<evidence type="ECO:0000256" key="2">
    <source>
        <dbReference type="ARBA" id="ARBA00006991"/>
    </source>
</evidence>
<evidence type="ECO:0000256" key="15">
    <source>
        <dbReference type="PROSITE-ProRule" id="PRU00042"/>
    </source>
</evidence>
<evidence type="ECO:0000256" key="4">
    <source>
        <dbReference type="ARBA" id="ARBA00022723"/>
    </source>
</evidence>
<dbReference type="InterPro" id="IPR013087">
    <property type="entry name" value="Znf_C2H2_type"/>
</dbReference>
<evidence type="ECO:0000256" key="5">
    <source>
        <dbReference type="ARBA" id="ARBA00022737"/>
    </source>
</evidence>
<evidence type="ECO:0000256" key="14">
    <source>
        <dbReference type="ARBA" id="ARBA00037382"/>
    </source>
</evidence>
<dbReference type="EMBL" id="LR904203">
    <property type="protein sequence ID" value="CAD7252659.1"/>
    <property type="molecule type" value="Genomic_DNA"/>
</dbReference>
<evidence type="ECO:0000256" key="7">
    <source>
        <dbReference type="ARBA" id="ARBA00022782"/>
    </source>
</evidence>
<dbReference type="FunFam" id="3.30.160.60:FF:000185">
    <property type="entry name" value="zinc finger protein 319"/>
    <property type="match status" value="1"/>
</dbReference>
<evidence type="ECO:0000256" key="8">
    <source>
        <dbReference type="ARBA" id="ARBA00022833"/>
    </source>
</evidence>
<dbReference type="PANTHER" id="PTHR23110">
    <property type="entry name" value="BTB DOMAIN TRANSCRIPTION FACTOR"/>
    <property type="match status" value="1"/>
</dbReference>
<dbReference type="SMART" id="SM00355">
    <property type="entry name" value="ZnF_C2H2"/>
    <property type="match status" value="2"/>
</dbReference>
<evidence type="ECO:0000313" key="20">
    <source>
        <dbReference type="Proteomes" id="UP000677054"/>
    </source>
</evidence>
<evidence type="ECO:0000256" key="13">
    <source>
        <dbReference type="ARBA" id="ARBA00023242"/>
    </source>
</evidence>
<dbReference type="AlphaFoldDB" id="A0A7R9AEK5"/>
<proteinExistence type="inferred from homology"/>
<organism evidence="19">
    <name type="scientific">Darwinula stevensoni</name>
    <dbReference type="NCBI Taxonomy" id="69355"/>
    <lineage>
        <taxon>Eukaryota</taxon>
        <taxon>Metazoa</taxon>
        <taxon>Ecdysozoa</taxon>
        <taxon>Arthropoda</taxon>
        <taxon>Crustacea</taxon>
        <taxon>Oligostraca</taxon>
        <taxon>Ostracoda</taxon>
        <taxon>Podocopa</taxon>
        <taxon>Podocopida</taxon>
        <taxon>Darwinulocopina</taxon>
        <taxon>Darwinuloidea</taxon>
        <taxon>Darwinulidae</taxon>
        <taxon>Darwinula</taxon>
    </lineage>
</organism>
<evidence type="ECO:0000256" key="9">
    <source>
        <dbReference type="ARBA" id="ARBA00022902"/>
    </source>
</evidence>
<accession>A0A7R9AEK5</accession>
<dbReference type="Gene3D" id="3.30.710.10">
    <property type="entry name" value="Potassium Channel Kv1.1, Chain A"/>
    <property type="match status" value="1"/>
</dbReference>
<keyword evidence="13" id="KW-0539">Nucleus</keyword>
<keyword evidence="8" id="KW-0862">Zinc</keyword>
<evidence type="ECO:0000256" key="6">
    <source>
        <dbReference type="ARBA" id="ARBA00022771"/>
    </source>
</evidence>
<sequence>MHGRSMAGNTKYNLKWNSHHAETFSSFDVLRSRELLVDVTLSCDGQALKAHKLILCAGSGYFERVLQHDRCQNPVFYFFGVDAHLLKFLIDFMYLGEVDVPSADLERFIQLAEALEMKELKCNDSKSTRNSSRASVSNPKEAPARKRKSCGEDLPSRSKSSRRAGAASRTASQVGLGPRRFRCIYRLQSCSHVIYVELAISIIPAEDYEALGRLVPAECQSSPIPSVSAVLFLPSSPSASEEKEELAVKEDMGEDSSENGGPEHLGVQEEWEEELQGSIDLEGEGATEDNPFMPQNIPPEILDPSTVRPDTDYVWSGYTRNRMKVWFCGACGYVNPEKAKLARHALIHSGERPYACTDCSKSFSRRDNLMKHRAALHSNPQQ</sequence>
<dbReference type="GO" id="GO:0008270">
    <property type="term" value="F:zinc ion binding"/>
    <property type="evidence" value="ECO:0007669"/>
    <property type="project" value="UniProtKB-KW"/>
</dbReference>
<comment type="subcellular location">
    <subcellularLocation>
        <location evidence="1">Nucleus</location>
    </subcellularLocation>
</comment>
<name>A0A7R9AEK5_9CRUS</name>
<keyword evidence="9" id="KW-0524">Neurogenesis</keyword>
<dbReference type="GO" id="GO:0045476">
    <property type="term" value="P:nurse cell apoptotic process"/>
    <property type="evidence" value="ECO:0007669"/>
    <property type="project" value="UniProtKB-ARBA"/>
</dbReference>
<dbReference type="SUPFAM" id="SSF54695">
    <property type="entry name" value="POZ domain"/>
    <property type="match status" value="1"/>
</dbReference>
<keyword evidence="12" id="KW-0804">Transcription</keyword>
<dbReference type="GO" id="GO:0005634">
    <property type="term" value="C:nucleus"/>
    <property type="evidence" value="ECO:0007669"/>
    <property type="project" value="UniProtKB-SubCell"/>
</dbReference>
<dbReference type="GO" id="GO:0007464">
    <property type="term" value="P:R3/R4 cell fate commitment"/>
    <property type="evidence" value="ECO:0007669"/>
    <property type="project" value="UniProtKB-ARBA"/>
</dbReference>
<dbReference type="GO" id="GO:0045467">
    <property type="term" value="P:R7 cell development"/>
    <property type="evidence" value="ECO:0007669"/>
    <property type="project" value="UniProtKB-ARBA"/>
</dbReference>
<comment type="similarity">
    <text evidence="2">Belongs to the krueppel C2H2-type zinc-finger protein family.</text>
</comment>
<dbReference type="InterPro" id="IPR011333">
    <property type="entry name" value="SKP1/BTB/POZ_sf"/>
</dbReference>
<dbReference type="Pfam" id="PF00096">
    <property type="entry name" value="zf-C2H2"/>
    <property type="match status" value="1"/>
</dbReference>
<reference evidence="19" key="1">
    <citation type="submission" date="2020-11" db="EMBL/GenBank/DDBJ databases">
        <authorList>
            <person name="Tran Van P."/>
        </authorList>
    </citation>
    <scope>NUCLEOTIDE SEQUENCE</scope>
</reference>
<feature type="domain" description="BTB" evidence="17">
    <location>
        <begin position="37"/>
        <end position="102"/>
    </location>
</feature>
<keyword evidence="6 15" id="KW-0863">Zinc-finger</keyword>
<dbReference type="CDD" id="cd18315">
    <property type="entry name" value="BTB_POZ_BAB-like"/>
    <property type="match status" value="1"/>
</dbReference>
<evidence type="ECO:0000256" key="3">
    <source>
        <dbReference type="ARBA" id="ARBA00022473"/>
    </source>
</evidence>
<comment type="function">
    <text evidence="14">Putative transcription factor required for axon growth and guidance in the central and peripheral nervous systems. Repels CNS axons away from the midline by promoting the expression of the midline repellent sli and its receptor robo.</text>
</comment>
<dbReference type="SMART" id="SM00225">
    <property type="entry name" value="BTB"/>
    <property type="match status" value="1"/>
</dbReference>
<evidence type="ECO:0000313" key="19">
    <source>
        <dbReference type="EMBL" id="CAD7252659.1"/>
    </source>
</evidence>
<dbReference type="GO" id="GO:0007526">
    <property type="term" value="P:larval somatic muscle development"/>
    <property type="evidence" value="ECO:0007669"/>
    <property type="project" value="UniProtKB-ARBA"/>
</dbReference>
<evidence type="ECO:0000256" key="11">
    <source>
        <dbReference type="ARBA" id="ARBA00023125"/>
    </source>
</evidence>
<dbReference type="SUPFAM" id="SSF57667">
    <property type="entry name" value="beta-beta-alpha zinc fingers"/>
    <property type="match status" value="1"/>
</dbReference>
<dbReference type="InterPro" id="IPR036236">
    <property type="entry name" value="Znf_C2H2_sf"/>
</dbReference>
<evidence type="ECO:0000256" key="1">
    <source>
        <dbReference type="ARBA" id="ARBA00004123"/>
    </source>
</evidence>
<dbReference type="PROSITE" id="PS50157">
    <property type="entry name" value="ZINC_FINGER_C2H2_2"/>
    <property type="match status" value="2"/>
</dbReference>
<dbReference type="Proteomes" id="UP000677054">
    <property type="component" value="Unassembled WGS sequence"/>
</dbReference>
<dbReference type="PROSITE" id="PS50097">
    <property type="entry name" value="BTB"/>
    <property type="match status" value="1"/>
</dbReference>
<dbReference type="InterPro" id="IPR051095">
    <property type="entry name" value="Dros_DevTransReg"/>
</dbReference>
<feature type="compositionally biased region" description="Polar residues" evidence="16">
    <location>
        <begin position="128"/>
        <end position="138"/>
    </location>
</feature>
<keyword evidence="7" id="KW-0221">Differentiation</keyword>
<feature type="region of interest" description="Disordered" evidence="16">
    <location>
        <begin position="241"/>
        <end position="264"/>
    </location>
</feature>
<evidence type="ECO:0000256" key="10">
    <source>
        <dbReference type="ARBA" id="ARBA00023015"/>
    </source>
</evidence>
<dbReference type="GO" id="GO:0035167">
    <property type="term" value="P:larval lymph gland hemopoiesis"/>
    <property type="evidence" value="ECO:0007669"/>
    <property type="project" value="UniProtKB-ARBA"/>
</dbReference>
<keyword evidence="11" id="KW-0238">DNA-binding</keyword>
<keyword evidence="10" id="KW-0805">Transcription regulation</keyword>
<evidence type="ECO:0000256" key="12">
    <source>
        <dbReference type="ARBA" id="ARBA00023163"/>
    </source>
</evidence>
<keyword evidence="4" id="KW-0479">Metal-binding</keyword>
<dbReference type="InterPro" id="IPR000210">
    <property type="entry name" value="BTB/POZ_dom"/>
</dbReference>
<dbReference type="Pfam" id="PF00651">
    <property type="entry name" value="BTB"/>
    <property type="match status" value="1"/>
</dbReference>
<dbReference type="GO" id="GO:0006357">
    <property type="term" value="P:regulation of transcription by RNA polymerase II"/>
    <property type="evidence" value="ECO:0007669"/>
    <property type="project" value="TreeGrafter"/>
</dbReference>
<dbReference type="PROSITE" id="PS00028">
    <property type="entry name" value="ZINC_FINGER_C2H2_1"/>
    <property type="match status" value="1"/>
</dbReference>
<gene>
    <name evidence="19" type="ORF">DSTB1V02_LOCUS12415</name>
</gene>
<protein>
    <submittedName>
        <fullName evidence="19">Uncharacterized protein</fullName>
    </submittedName>
</protein>
<dbReference type="PANTHER" id="PTHR23110:SF111">
    <property type="entry name" value="LONGITUDINALS LACKING PROTEIN, ISOFORMS F_I_K_T"/>
    <property type="match status" value="1"/>
</dbReference>
<evidence type="ECO:0000256" key="16">
    <source>
        <dbReference type="SAM" id="MobiDB-lite"/>
    </source>
</evidence>
<feature type="region of interest" description="Disordered" evidence="16">
    <location>
        <begin position="123"/>
        <end position="171"/>
    </location>
</feature>
<dbReference type="GO" id="GO:0008406">
    <property type="term" value="P:gonad development"/>
    <property type="evidence" value="ECO:0007669"/>
    <property type="project" value="UniProtKB-ARBA"/>
</dbReference>
<dbReference type="EMBL" id="CAJPEV010004686">
    <property type="protein sequence ID" value="CAG0902163.1"/>
    <property type="molecule type" value="Genomic_DNA"/>
</dbReference>